<proteinExistence type="predicted"/>
<protein>
    <submittedName>
        <fullName evidence="2">Uncharacterized protein</fullName>
    </submittedName>
</protein>
<evidence type="ECO:0000313" key="2">
    <source>
        <dbReference type="EMBL" id="MSS82919.1"/>
    </source>
</evidence>
<evidence type="ECO:0000313" key="3">
    <source>
        <dbReference type="Proteomes" id="UP000441455"/>
    </source>
</evidence>
<keyword evidence="1" id="KW-0472">Membrane</keyword>
<dbReference type="EMBL" id="VULN01000016">
    <property type="protein sequence ID" value="MSS82919.1"/>
    <property type="molecule type" value="Genomic_DNA"/>
</dbReference>
<evidence type="ECO:0000256" key="1">
    <source>
        <dbReference type="SAM" id="Phobius"/>
    </source>
</evidence>
<keyword evidence="1" id="KW-1133">Transmembrane helix</keyword>
<gene>
    <name evidence="2" type="ORF">FX155_09970</name>
</gene>
<dbReference type="Proteomes" id="UP000441455">
    <property type="component" value="Unassembled WGS sequence"/>
</dbReference>
<organism evidence="2 3">
    <name type="scientific">Acidaminococcus fermentans</name>
    <dbReference type="NCBI Taxonomy" id="905"/>
    <lineage>
        <taxon>Bacteria</taxon>
        <taxon>Bacillati</taxon>
        <taxon>Bacillota</taxon>
        <taxon>Negativicutes</taxon>
        <taxon>Acidaminococcales</taxon>
        <taxon>Acidaminococcaceae</taxon>
        <taxon>Acidaminococcus</taxon>
    </lineage>
</organism>
<comment type="caution">
    <text evidence="2">The sequence shown here is derived from an EMBL/GenBank/DDBJ whole genome shotgun (WGS) entry which is preliminary data.</text>
</comment>
<dbReference type="AlphaFoldDB" id="A0A6N7VMJ8"/>
<reference evidence="2 3" key="1">
    <citation type="submission" date="2019-08" db="EMBL/GenBank/DDBJ databases">
        <title>In-depth cultivation of the pig gut microbiome towards novel bacterial diversity and tailored functional studies.</title>
        <authorList>
            <person name="Wylensek D."/>
            <person name="Hitch T.C.A."/>
            <person name="Clavel T."/>
        </authorList>
    </citation>
    <scope>NUCLEOTIDE SEQUENCE [LARGE SCALE GENOMIC DNA]</scope>
    <source>
        <strain evidence="2 3">WCA-389-WT-5B</strain>
    </source>
</reference>
<dbReference type="RefSeq" id="WP_154488578.1">
    <property type="nucleotide sequence ID" value="NZ_VULN01000016.1"/>
</dbReference>
<sequence>MRRQKGQDIIEYALMLAIIVGLGWMVYSHAADGGLPSSINSVFNNASALLGEASKKKLPAATTAKDIIERLRQGRYEGLADVLQGKPSKTLVIASDSAAGQELARKLNIQTKEGDGWFARVQTDGVTVFSYYSAEANKGMTFSQLAADYQKNTKTYYDASTGENKATVRITEGLFNSQGKSAAGAGKTLFENVPGYVGPSPSGSGFIIDPTRTKKLK</sequence>
<accession>A0A6N7VMJ8</accession>
<name>A0A6N7VMJ8_ACIFE</name>
<feature type="transmembrane region" description="Helical" evidence="1">
    <location>
        <begin position="12"/>
        <end position="30"/>
    </location>
</feature>
<dbReference type="OrthoDB" id="1669658at2"/>
<keyword evidence="1" id="KW-0812">Transmembrane</keyword>